<dbReference type="VEuPathDB" id="FungiDB:VP01_2566g2"/>
<feature type="signal peptide" evidence="1">
    <location>
        <begin position="1"/>
        <end position="16"/>
    </location>
</feature>
<comment type="caution">
    <text evidence="2">The sequence shown here is derived from an EMBL/GenBank/DDBJ whole genome shotgun (WGS) entry which is preliminary data.</text>
</comment>
<reference evidence="2 3" key="1">
    <citation type="submission" date="2015-08" db="EMBL/GenBank/DDBJ databases">
        <title>Next Generation Sequencing and Analysis of the Genome of Puccinia sorghi L Schw, the Causal Agent of Maize Common Rust.</title>
        <authorList>
            <person name="Rochi L."/>
            <person name="Burguener G."/>
            <person name="Darino M."/>
            <person name="Turjanski A."/>
            <person name="Kreff E."/>
            <person name="Dieguez M.J."/>
            <person name="Sacco F."/>
        </authorList>
    </citation>
    <scope>NUCLEOTIDE SEQUENCE [LARGE SCALE GENOMIC DNA]</scope>
    <source>
        <strain evidence="2 3">RO10H11247</strain>
    </source>
</reference>
<sequence>MLLLFLYLWVPLLQHSLDEWTNNYNTFKRRLDKKSMLPSRCSADWCYTYPEEQGGQNGLVPVPPEAADTLQTAFYPDGAELMRVTPLWFSEAVGKLVQGIEAPIPVVDIHNVWDVFSSILSLIKAYDQSWLSNPSNDPSLTISARAFNEN</sequence>
<name>A0A0L6V6W1_9BASI</name>
<dbReference type="EMBL" id="LAVV01007464">
    <property type="protein sequence ID" value="KNZ55840.1"/>
    <property type="molecule type" value="Genomic_DNA"/>
</dbReference>
<feature type="chain" id="PRO_5005568333" evidence="1">
    <location>
        <begin position="17"/>
        <end position="150"/>
    </location>
</feature>
<organism evidence="2 3">
    <name type="scientific">Puccinia sorghi</name>
    <dbReference type="NCBI Taxonomy" id="27349"/>
    <lineage>
        <taxon>Eukaryota</taxon>
        <taxon>Fungi</taxon>
        <taxon>Dikarya</taxon>
        <taxon>Basidiomycota</taxon>
        <taxon>Pucciniomycotina</taxon>
        <taxon>Pucciniomycetes</taxon>
        <taxon>Pucciniales</taxon>
        <taxon>Pucciniaceae</taxon>
        <taxon>Puccinia</taxon>
    </lineage>
</organism>
<evidence type="ECO:0000313" key="2">
    <source>
        <dbReference type="EMBL" id="KNZ55840.1"/>
    </source>
</evidence>
<keyword evidence="1" id="KW-0732">Signal</keyword>
<proteinExistence type="predicted"/>
<gene>
    <name evidence="2" type="ORF">VP01_2566g2</name>
</gene>
<dbReference type="Proteomes" id="UP000037035">
    <property type="component" value="Unassembled WGS sequence"/>
</dbReference>
<evidence type="ECO:0000256" key="1">
    <source>
        <dbReference type="SAM" id="SignalP"/>
    </source>
</evidence>
<keyword evidence="3" id="KW-1185">Reference proteome</keyword>
<accession>A0A0L6V6W1</accession>
<dbReference type="OrthoDB" id="2507120at2759"/>
<evidence type="ECO:0000313" key="3">
    <source>
        <dbReference type="Proteomes" id="UP000037035"/>
    </source>
</evidence>
<protein>
    <submittedName>
        <fullName evidence="2">Uncharacterized protein</fullName>
    </submittedName>
</protein>
<dbReference type="AlphaFoldDB" id="A0A0L6V6W1"/>